<gene>
    <name evidence="1" type="ORF">SAMN06265222_101612</name>
</gene>
<proteinExistence type="predicted"/>
<sequence length="118" mass="13816">MHDQGELPVTIAVCTEQIKQWPESGRHMLVQFDDETMLDYQAYRPVPCTQHAVEGFRDPHWESHTYYFLTILDQQGEAYLLFASLLTVCRCRVWLFGTWLIAPFGMGVDFNTCPRRSR</sequence>
<keyword evidence="2" id="KW-1185">Reference proteome</keyword>
<reference evidence="1 2" key="1">
    <citation type="submission" date="2017-05" db="EMBL/GenBank/DDBJ databases">
        <authorList>
            <person name="Varghese N."/>
            <person name="Submissions S."/>
        </authorList>
    </citation>
    <scope>NUCLEOTIDE SEQUENCE [LARGE SCALE GENOMIC DNA]</scope>
    <source>
        <strain evidence="1 2">DSM 25457</strain>
    </source>
</reference>
<accession>A0ABY1PT49</accession>
<dbReference type="Proteomes" id="UP001158067">
    <property type="component" value="Unassembled WGS sequence"/>
</dbReference>
<evidence type="ECO:0000313" key="1">
    <source>
        <dbReference type="EMBL" id="SMP41582.1"/>
    </source>
</evidence>
<dbReference type="EMBL" id="FXUG01000001">
    <property type="protein sequence ID" value="SMP41582.1"/>
    <property type="molecule type" value="Genomic_DNA"/>
</dbReference>
<protein>
    <submittedName>
        <fullName evidence="1">Uncharacterized protein</fullName>
    </submittedName>
</protein>
<comment type="caution">
    <text evidence="1">The sequence shown here is derived from an EMBL/GenBank/DDBJ whole genome shotgun (WGS) entry which is preliminary data.</text>
</comment>
<evidence type="ECO:0000313" key="2">
    <source>
        <dbReference type="Proteomes" id="UP001158067"/>
    </source>
</evidence>
<name>A0ABY1PT49_9BACT</name>
<organism evidence="1 2">
    <name type="scientific">Neorhodopirellula lusitana</name>
    <dbReference type="NCBI Taxonomy" id="445327"/>
    <lineage>
        <taxon>Bacteria</taxon>
        <taxon>Pseudomonadati</taxon>
        <taxon>Planctomycetota</taxon>
        <taxon>Planctomycetia</taxon>
        <taxon>Pirellulales</taxon>
        <taxon>Pirellulaceae</taxon>
        <taxon>Neorhodopirellula</taxon>
    </lineage>
</organism>